<keyword evidence="2" id="KW-1185">Reference proteome</keyword>
<dbReference type="AlphaFoldDB" id="A0A8T4GGN0"/>
<comment type="caution">
    <text evidence="1">The sequence shown here is derived from an EMBL/GenBank/DDBJ whole genome shotgun (WGS) entry which is preliminary data.</text>
</comment>
<proteinExistence type="predicted"/>
<organism evidence="1 2">
    <name type="scientific">Halorubrum alkaliphilum</name>
    <dbReference type="NCBI Taxonomy" id="261290"/>
    <lineage>
        <taxon>Archaea</taxon>
        <taxon>Methanobacteriati</taxon>
        <taxon>Methanobacteriota</taxon>
        <taxon>Stenosarchaea group</taxon>
        <taxon>Halobacteria</taxon>
        <taxon>Halobacteriales</taxon>
        <taxon>Haloferacaceae</taxon>
        <taxon>Halorubrum</taxon>
    </lineage>
</organism>
<sequence>MSRDSNWRSNSKGAHFSRRRVMSTTAGLALAGAVGSASTVSAAAHDVEIEYTGLGVGATSTGDNNVRSSMSIDIAVSGELDLGGDTETAIRVHNLTAGTDLTVVPEGDRLENVESIDLQNLYNRGGELYPDGDRDLQIRVAGEEAPIEEVPHEVDGDEDTFIGEETFSSYRVELIESVDDPTTIAATDDQTFAIGFDRPPIEQSGTTGEVELTLTLPDPVDESWYVEFGPSLGADEGFDVDTAEVPNDGGSVLEWTVDLTDSEPGEYDGWQVDIYPSESETSTSDGILRMFGYFAIDDDYIVVEEGPVDEPGQEIRTAEREIDATTVPAGESTEVTVTAELNEETEDLRIVETFEPAEFAEISILDDSGATISQVTDDSDELAASWGGVEDVTITYEVAIPEDAEDGETVELSGTVEDEVAGLEETIGGDDTIEVGEVDDPVAEYADPDTGEVDANGMLEAAADFRDGEADTNTLLDVAAAFRSGAPVF</sequence>
<gene>
    <name evidence="1" type="ORF">J2751_002703</name>
</gene>
<name>A0A8T4GGN0_9EURY</name>
<evidence type="ECO:0000313" key="2">
    <source>
        <dbReference type="Proteomes" id="UP000823588"/>
    </source>
</evidence>
<accession>A0A8T4GGN0</accession>
<dbReference type="RefSeq" id="WP_209486664.1">
    <property type="nucleotide sequence ID" value="NZ_JAGGKQ010000026.1"/>
</dbReference>
<dbReference type="Proteomes" id="UP000823588">
    <property type="component" value="Unassembled WGS sequence"/>
</dbReference>
<dbReference type="EMBL" id="JAGGKQ010000026">
    <property type="protein sequence ID" value="MBP1923658.1"/>
    <property type="molecule type" value="Genomic_DNA"/>
</dbReference>
<dbReference type="PROSITE" id="PS51318">
    <property type="entry name" value="TAT"/>
    <property type="match status" value="1"/>
</dbReference>
<protein>
    <submittedName>
        <fullName evidence="1">Uncharacterized protein</fullName>
    </submittedName>
</protein>
<evidence type="ECO:0000313" key="1">
    <source>
        <dbReference type="EMBL" id="MBP1923658.1"/>
    </source>
</evidence>
<dbReference type="InterPro" id="IPR006311">
    <property type="entry name" value="TAT_signal"/>
</dbReference>
<reference evidence="1" key="1">
    <citation type="submission" date="2021-03" db="EMBL/GenBank/DDBJ databases">
        <title>Genomic Encyclopedia of Type Strains, Phase IV (KMG-IV): sequencing the most valuable type-strain genomes for metagenomic binning, comparative biology and taxonomic classification.</title>
        <authorList>
            <person name="Goeker M."/>
        </authorList>
    </citation>
    <scope>NUCLEOTIDE SEQUENCE</scope>
    <source>
        <strain evidence="1">DSM 23564</strain>
    </source>
</reference>